<dbReference type="GO" id="GO:0006355">
    <property type="term" value="P:regulation of DNA-templated transcription"/>
    <property type="evidence" value="ECO:0007669"/>
    <property type="project" value="InterPro"/>
</dbReference>
<keyword evidence="1" id="KW-0547">Nucleotide-binding</keyword>
<name>A0A4P6EQU0_9MICO</name>
<dbReference type="AlphaFoldDB" id="A0A4P6EQU0"/>
<dbReference type="GO" id="GO:0005524">
    <property type="term" value="F:ATP binding"/>
    <property type="evidence" value="ECO:0007669"/>
    <property type="project" value="UniProtKB-KW"/>
</dbReference>
<dbReference type="Pfam" id="PF00196">
    <property type="entry name" value="GerE"/>
    <property type="match status" value="1"/>
</dbReference>
<dbReference type="PANTHER" id="PTHR16305:SF35">
    <property type="entry name" value="TRANSCRIPTIONAL ACTIVATOR DOMAIN"/>
    <property type="match status" value="1"/>
</dbReference>
<dbReference type="PROSITE" id="PS50043">
    <property type="entry name" value="HTH_LUXR_2"/>
    <property type="match status" value="1"/>
</dbReference>
<proteinExistence type="predicted"/>
<organism evidence="4 5">
    <name type="scientific">Xylanimonas allomyrinae</name>
    <dbReference type="NCBI Taxonomy" id="2509459"/>
    <lineage>
        <taxon>Bacteria</taxon>
        <taxon>Bacillati</taxon>
        <taxon>Actinomycetota</taxon>
        <taxon>Actinomycetes</taxon>
        <taxon>Micrococcales</taxon>
        <taxon>Promicromonosporaceae</taxon>
        <taxon>Xylanimonas</taxon>
    </lineage>
</organism>
<dbReference type="Proteomes" id="UP000291758">
    <property type="component" value="Chromosome"/>
</dbReference>
<dbReference type="Gene3D" id="1.25.40.10">
    <property type="entry name" value="Tetratricopeptide repeat domain"/>
    <property type="match status" value="1"/>
</dbReference>
<dbReference type="InterPro" id="IPR027417">
    <property type="entry name" value="P-loop_NTPase"/>
</dbReference>
<dbReference type="InterPro" id="IPR036388">
    <property type="entry name" value="WH-like_DNA-bd_sf"/>
</dbReference>
<dbReference type="PROSITE" id="PS00622">
    <property type="entry name" value="HTH_LUXR_1"/>
    <property type="match status" value="1"/>
</dbReference>
<dbReference type="SMART" id="SM00421">
    <property type="entry name" value="HTH_LUXR"/>
    <property type="match status" value="1"/>
</dbReference>
<dbReference type="InterPro" id="IPR000792">
    <property type="entry name" value="Tscrpt_reg_LuxR_C"/>
</dbReference>
<evidence type="ECO:0000256" key="1">
    <source>
        <dbReference type="ARBA" id="ARBA00022741"/>
    </source>
</evidence>
<evidence type="ECO:0000313" key="5">
    <source>
        <dbReference type="Proteomes" id="UP000291758"/>
    </source>
</evidence>
<gene>
    <name evidence="4" type="ORF">ET495_12430</name>
</gene>
<feature type="domain" description="HTH luxR-type" evidence="3">
    <location>
        <begin position="906"/>
        <end position="971"/>
    </location>
</feature>
<dbReference type="SUPFAM" id="SSF48452">
    <property type="entry name" value="TPR-like"/>
    <property type="match status" value="1"/>
</dbReference>
<sequence length="975" mass="102706">MARGPEVATFRRALAAAGGGRPGMLLVGGDAGVGKTRLVSHLAEVAEDGGASVVVAHCVDLGDVGIPYLPFSEALSLLRDAGGPVDTVIRERPALARLLDPASAAVGTDDAAERLQLFDGIACSLAASGAPGAPLVLMIEDLHWAEPSTRDVLRFLVARLRAENLLVVGTYRADDLDRRHPLRPVLAELSRSTAVERIDLAPFTTDELREFTTALAEAPLPEPEFQRVLGRSEGNAFFAEELLRSDALSDRLPWSLADVLHARLQRLEPAVQEVARVASVAGRTVREDLLRAAAARTRILADPAVLDAALRDAVALQVLEVEGEHLAFRHALLAEALYGDLLPGEHEALHRAYLAALTDVPTLGVPAQRAHHALHGHDLATALTASHAAADRAALLLAPDEELRHREQVLSLWDLVPDAAELVGQDVEAVVLAASDAASRAGLFPRAEQLARRAVAALDGDPHRQATARDLLARHLLDLECIDGALEQAEQAVAQLTAERDAGVGATADLAVALARLARVLLSLDRDDEAASAATQAVTVARAVAAPGAEADALTTLAILDVDDPAAAAELLATARRRATEAGDLLVELRTTLNLAMTYFYAGDPALAATVLDEGVQRAEATGLGWSAAGIQLHVIGELVRYVRGDLAARPAPEGIAAQAVPFLTSVQQYAAVARGDADVIERGEALRGAWERDGQIALYAGGTQVDALTWAGRHEEAVALAIELAEFLGKVWSEFFLGRIWISALALAALADAAELATPGASLQAVAAARAELLSTGDTLAAVARTTAVRGRPRGGQLGPEGRAWLLRAEAEHARLRAAASGVPADPALWEAALHEFGFGYRYEVARTRWRWAQALHAAGDVAGAAAQSATVLAEAEALGAAPLVTALREWARRAHLPLPGTPRRTAPAASLTDREEEVLALVAEGLSNRQIGERLFISTKTVSVHVSNLLAKLGVSGRAEAVDVAHRRGLLEV</sequence>
<keyword evidence="2" id="KW-0067">ATP-binding</keyword>
<reference evidence="4 5" key="1">
    <citation type="submission" date="2019-01" db="EMBL/GenBank/DDBJ databases">
        <title>Genome sequencing of strain 2JSPR-7.</title>
        <authorList>
            <person name="Heo J."/>
            <person name="Kim S.-J."/>
            <person name="Kim J.-S."/>
            <person name="Hong S.-B."/>
            <person name="Kwon S.-W."/>
        </authorList>
    </citation>
    <scope>NUCLEOTIDE SEQUENCE [LARGE SCALE GENOMIC DNA]</scope>
    <source>
        <strain evidence="4 5">2JSPR-7</strain>
    </source>
</reference>
<dbReference type="KEGG" id="xyl:ET495_12430"/>
<dbReference type="GO" id="GO:0005737">
    <property type="term" value="C:cytoplasm"/>
    <property type="evidence" value="ECO:0007669"/>
    <property type="project" value="TreeGrafter"/>
</dbReference>
<dbReference type="InterPro" id="IPR016032">
    <property type="entry name" value="Sig_transdc_resp-reg_C-effctor"/>
</dbReference>
<dbReference type="OrthoDB" id="5476461at2"/>
<dbReference type="EMBL" id="CP035495">
    <property type="protein sequence ID" value="QAY64885.1"/>
    <property type="molecule type" value="Genomic_DNA"/>
</dbReference>
<dbReference type="InterPro" id="IPR041664">
    <property type="entry name" value="AAA_16"/>
</dbReference>
<keyword evidence="5" id="KW-1185">Reference proteome</keyword>
<dbReference type="PRINTS" id="PR00038">
    <property type="entry name" value="HTHLUXR"/>
</dbReference>
<evidence type="ECO:0000259" key="3">
    <source>
        <dbReference type="PROSITE" id="PS50043"/>
    </source>
</evidence>
<dbReference type="SUPFAM" id="SSF52540">
    <property type="entry name" value="P-loop containing nucleoside triphosphate hydrolases"/>
    <property type="match status" value="1"/>
</dbReference>
<evidence type="ECO:0000313" key="4">
    <source>
        <dbReference type="EMBL" id="QAY64885.1"/>
    </source>
</evidence>
<dbReference type="CDD" id="cd06170">
    <property type="entry name" value="LuxR_C_like"/>
    <property type="match status" value="1"/>
</dbReference>
<dbReference type="Gene3D" id="1.10.10.10">
    <property type="entry name" value="Winged helix-like DNA-binding domain superfamily/Winged helix DNA-binding domain"/>
    <property type="match status" value="1"/>
</dbReference>
<dbReference type="GO" id="GO:0004016">
    <property type="term" value="F:adenylate cyclase activity"/>
    <property type="evidence" value="ECO:0007669"/>
    <property type="project" value="TreeGrafter"/>
</dbReference>
<dbReference type="PANTHER" id="PTHR16305">
    <property type="entry name" value="TESTICULAR SOLUBLE ADENYLYL CYCLASE"/>
    <property type="match status" value="1"/>
</dbReference>
<dbReference type="GO" id="GO:0003677">
    <property type="term" value="F:DNA binding"/>
    <property type="evidence" value="ECO:0007669"/>
    <property type="project" value="InterPro"/>
</dbReference>
<dbReference type="SUPFAM" id="SSF46894">
    <property type="entry name" value="C-terminal effector domain of the bipartite response regulators"/>
    <property type="match status" value="1"/>
</dbReference>
<dbReference type="InterPro" id="IPR011990">
    <property type="entry name" value="TPR-like_helical_dom_sf"/>
</dbReference>
<accession>A0A4P6EQU0</accession>
<dbReference type="Pfam" id="PF13191">
    <property type="entry name" value="AAA_16"/>
    <property type="match status" value="1"/>
</dbReference>
<evidence type="ECO:0000256" key="2">
    <source>
        <dbReference type="ARBA" id="ARBA00022840"/>
    </source>
</evidence>
<protein>
    <submittedName>
        <fullName evidence="4">Helix-turn-helix transcriptional regulator</fullName>
    </submittedName>
</protein>